<comment type="caution">
    <text evidence="1">The sequence shown here is derived from an EMBL/GenBank/DDBJ whole genome shotgun (WGS) entry which is preliminary data.</text>
</comment>
<feature type="non-terminal residue" evidence="1">
    <location>
        <position position="128"/>
    </location>
</feature>
<evidence type="ECO:0000313" key="1">
    <source>
        <dbReference type="EMBL" id="GFD15060.1"/>
    </source>
</evidence>
<dbReference type="EMBL" id="BKCJ011283791">
    <property type="protein sequence ID" value="GFD15060.1"/>
    <property type="molecule type" value="Genomic_DNA"/>
</dbReference>
<gene>
    <name evidence="1" type="ORF">Tci_887029</name>
</gene>
<accession>A0A699TYU5</accession>
<organism evidence="1">
    <name type="scientific">Tanacetum cinerariifolium</name>
    <name type="common">Dalmatian daisy</name>
    <name type="synonym">Chrysanthemum cinerariifolium</name>
    <dbReference type="NCBI Taxonomy" id="118510"/>
    <lineage>
        <taxon>Eukaryota</taxon>
        <taxon>Viridiplantae</taxon>
        <taxon>Streptophyta</taxon>
        <taxon>Embryophyta</taxon>
        <taxon>Tracheophyta</taxon>
        <taxon>Spermatophyta</taxon>
        <taxon>Magnoliopsida</taxon>
        <taxon>eudicotyledons</taxon>
        <taxon>Gunneridae</taxon>
        <taxon>Pentapetalae</taxon>
        <taxon>asterids</taxon>
        <taxon>campanulids</taxon>
        <taxon>Asterales</taxon>
        <taxon>Asteraceae</taxon>
        <taxon>Asteroideae</taxon>
        <taxon>Anthemideae</taxon>
        <taxon>Anthemidinae</taxon>
        <taxon>Tanacetum</taxon>
    </lineage>
</organism>
<dbReference type="AlphaFoldDB" id="A0A699TYU5"/>
<proteinExistence type="predicted"/>
<reference evidence="1" key="1">
    <citation type="journal article" date="2019" name="Sci. Rep.">
        <title>Draft genome of Tanacetum cinerariifolium, the natural source of mosquito coil.</title>
        <authorList>
            <person name="Yamashiro T."/>
            <person name="Shiraishi A."/>
            <person name="Satake H."/>
            <person name="Nakayama K."/>
        </authorList>
    </citation>
    <scope>NUCLEOTIDE SEQUENCE</scope>
</reference>
<protein>
    <recommendedName>
        <fullName evidence="2">Synaptobrevin, longin-like domain protein</fullName>
    </recommendedName>
</protein>
<sequence length="128" mass="14415">VDKKKVVITEAVTREVLRLDDAEGVDCLPNKAIFAELARMGYEKPSTKLAFYKACFSSQWNLVRNVDSTSKLYMYPRFIQLPIKKQLGKGFSRVETPLFKGMLVEQVIGEGGDEEEHVQDVVDSDAAQ</sequence>
<name>A0A699TYU5_TANCI</name>
<feature type="non-terminal residue" evidence="1">
    <location>
        <position position="1"/>
    </location>
</feature>
<evidence type="ECO:0008006" key="2">
    <source>
        <dbReference type="Google" id="ProtNLM"/>
    </source>
</evidence>